<proteinExistence type="predicted"/>
<dbReference type="AlphaFoldDB" id="A0A0R3WVU6"/>
<gene>
    <name evidence="1" type="ORF">TTAC_LOCUS4871</name>
</gene>
<protein>
    <submittedName>
        <fullName evidence="1 3">Uncharacterized protein</fullName>
    </submittedName>
</protein>
<evidence type="ECO:0000313" key="1">
    <source>
        <dbReference type="EMBL" id="VDM25794.1"/>
    </source>
</evidence>
<reference evidence="1 2" key="2">
    <citation type="submission" date="2018-11" db="EMBL/GenBank/DDBJ databases">
        <authorList>
            <consortium name="Pathogen Informatics"/>
        </authorList>
    </citation>
    <scope>NUCLEOTIDE SEQUENCE [LARGE SCALE GENOMIC DNA]</scope>
</reference>
<dbReference type="Proteomes" id="UP000274429">
    <property type="component" value="Unassembled WGS sequence"/>
</dbReference>
<evidence type="ECO:0000313" key="2">
    <source>
        <dbReference type="Proteomes" id="UP000274429"/>
    </source>
</evidence>
<dbReference type="STRING" id="6205.A0A0R3WVU6"/>
<evidence type="ECO:0000313" key="3">
    <source>
        <dbReference type="WBParaSite" id="TTAC_0000488601-mRNA-1"/>
    </source>
</evidence>
<sequence length="89" mass="9079">MGDGSYAAIPSSRGPVVNRVSGRSGVDSGNLLYSSYNGGSSLRASDDRFGGGGAIEDGDDVDDDDLAMLRSANVGLLIVVVLEPFVSLV</sequence>
<dbReference type="WBParaSite" id="TTAC_0000488601-mRNA-1">
    <property type="protein sequence ID" value="TTAC_0000488601-mRNA-1"/>
    <property type="gene ID" value="TTAC_0000488601"/>
</dbReference>
<reference evidence="3" key="1">
    <citation type="submission" date="2017-02" db="UniProtKB">
        <authorList>
            <consortium name="WormBaseParasite"/>
        </authorList>
    </citation>
    <scope>IDENTIFICATION</scope>
</reference>
<dbReference type="EMBL" id="UYWX01005549">
    <property type="protein sequence ID" value="VDM25794.1"/>
    <property type="molecule type" value="Genomic_DNA"/>
</dbReference>
<organism evidence="3">
    <name type="scientific">Hydatigena taeniaeformis</name>
    <name type="common">Feline tapeworm</name>
    <name type="synonym">Taenia taeniaeformis</name>
    <dbReference type="NCBI Taxonomy" id="6205"/>
    <lineage>
        <taxon>Eukaryota</taxon>
        <taxon>Metazoa</taxon>
        <taxon>Spiralia</taxon>
        <taxon>Lophotrochozoa</taxon>
        <taxon>Platyhelminthes</taxon>
        <taxon>Cestoda</taxon>
        <taxon>Eucestoda</taxon>
        <taxon>Cyclophyllidea</taxon>
        <taxon>Taeniidae</taxon>
        <taxon>Hydatigera</taxon>
    </lineage>
</organism>
<accession>A0A0R3WVU6</accession>
<name>A0A0R3WVU6_HYDTA</name>
<keyword evidence="2" id="KW-1185">Reference proteome</keyword>